<gene>
    <name evidence="1" type="ORF">SCUCBS95973_000030</name>
</gene>
<keyword evidence="2" id="KW-1185">Reference proteome</keyword>
<reference evidence="1 2" key="1">
    <citation type="submission" date="2024-01" db="EMBL/GenBank/DDBJ databases">
        <authorList>
            <person name="Allen C."/>
            <person name="Tagirdzhanova G."/>
        </authorList>
    </citation>
    <scope>NUCLEOTIDE SEQUENCE [LARGE SCALE GENOMIC DNA]</scope>
</reference>
<comment type="caution">
    <text evidence="1">The sequence shown here is derived from an EMBL/GenBank/DDBJ whole genome shotgun (WGS) entry which is preliminary data.</text>
</comment>
<dbReference type="EMBL" id="CAWUHB010000001">
    <property type="protein sequence ID" value="CAK7208223.1"/>
    <property type="molecule type" value="Genomic_DNA"/>
</dbReference>
<dbReference type="InterPro" id="IPR042301">
    <property type="entry name" value="GH115_sf"/>
</dbReference>
<evidence type="ECO:0000313" key="1">
    <source>
        <dbReference type="EMBL" id="CAK7208223.1"/>
    </source>
</evidence>
<protein>
    <submittedName>
        <fullName evidence="1">Uncharacterized protein</fullName>
    </submittedName>
</protein>
<dbReference type="Pfam" id="PF15979">
    <property type="entry name" value="Glyco_hydro_115"/>
    <property type="match status" value="2"/>
</dbReference>
<evidence type="ECO:0000313" key="2">
    <source>
        <dbReference type="Proteomes" id="UP001642405"/>
    </source>
</evidence>
<proteinExistence type="predicted"/>
<sequence>MWSSMFYLDDAQNGPTADLYGVFMGTSHHEPAALLHPAAVVMYKEVPGYWQNGMNVREDVTLLWSDDNRGNIRRVPAAAEPAFFGLVLHPVLAGRTVVEIYTKAALATTYIGQHRASTNDFSRDVKTAFAMDQALMKRREADDDTAGATVVQLVPMANAGNEPAGWSPAVVASAYVKTSKLGGSLALASTSSAWPSPSWF</sequence>
<name>A0ABP0AMM6_9PEZI</name>
<accession>A0ABP0AMM6</accession>
<dbReference type="Proteomes" id="UP001642405">
    <property type="component" value="Unassembled WGS sequence"/>
</dbReference>
<organism evidence="1 2">
    <name type="scientific">Sporothrix curviconia</name>
    <dbReference type="NCBI Taxonomy" id="1260050"/>
    <lineage>
        <taxon>Eukaryota</taxon>
        <taxon>Fungi</taxon>
        <taxon>Dikarya</taxon>
        <taxon>Ascomycota</taxon>
        <taxon>Pezizomycotina</taxon>
        <taxon>Sordariomycetes</taxon>
        <taxon>Sordariomycetidae</taxon>
        <taxon>Ophiostomatales</taxon>
        <taxon>Ophiostomataceae</taxon>
        <taxon>Sporothrix</taxon>
    </lineage>
</organism>
<dbReference type="InterPro" id="IPR031924">
    <property type="entry name" value="GH115"/>
</dbReference>
<dbReference type="PANTHER" id="PTHR37842:SF2">
    <property type="entry name" value="GYLCOSYL HYDROLASE 115 C-TERMINAL DOMAIN-CONTAINING PROTEIN"/>
    <property type="match status" value="1"/>
</dbReference>
<dbReference type="PANTHER" id="PTHR37842">
    <property type="match status" value="1"/>
</dbReference>
<dbReference type="Gene3D" id="3.20.20.520">
    <property type="entry name" value="Glycosyl hydrolase family 115"/>
    <property type="match status" value="2"/>
</dbReference>